<dbReference type="STRING" id="1137799.GZ78_08600"/>
<protein>
    <recommendedName>
        <fullName evidence="2">Potassium channel domain-containing protein</fullName>
    </recommendedName>
</protein>
<dbReference type="InterPro" id="IPR050721">
    <property type="entry name" value="Trk_Ktr_HKT_K-transport"/>
</dbReference>
<feature type="domain" description="Potassium channel" evidence="2">
    <location>
        <begin position="18"/>
        <end position="96"/>
    </location>
</feature>
<name>A0A081NH10_9GAMM</name>
<dbReference type="InterPro" id="IPR013099">
    <property type="entry name" value="K_chnl_dom"/>
</dbReference>
<evidence type="ECO:0000256" key="1">
    <source>
        <dbReference type="SAM" id="Phobius"/>
    </source>
</evidence>
<reference evidence="3 4" key="1">
    <citation type="submission" date="2014-06" db="EMBL/GenBank/DDBJ databases">
        <title>Whole Genome Sequences of Three Symbiotic Endozoicomonas Bacteria.</title>
        <authorList>
            <person name="Neave M.J."/>
            <person name="Apprill A."/>
            <person name="Voolstra C.R."/>
        </authorList>
    </citation>
    <scope>NUCLEOTIDE SEQUENCE [LARGE SCALE GENOMIC DNA]</scope>
    <source>
        <strain evidence="3 4">DSM 25634</strain>
    </source>
</reference>
<dbReference type="SUPFAM" id="SSF81324">
    <property type="entry name" value="Voltage-gated potassium channels"/>
    <property type="match status" value="1"/>
</dbReference>
<dbReference type="Gene3D" id="3.40.50.720">
    <property type="entry name" value="NAD(P)-binding Rossmann-like Domain"/>
    <property type="match status" value="1"/>
</dbReference>
<evidence type="ECO:0000313" key="3">
    <source>
        <dbReference type="EMBL" id="KEQ17733.1"/>
    </source>
</evidence>
<dbReference type="PANTHER" id="PTHR43833">
    <property type="entry name" value="POTASSIUM CHANNEL PROTEIN 2-RELATED-RELATED"/>
    <property type="match status" value="1"/>
</dbReference>
<proteinExistence type="predicted"/>
<comment type="caution">
    <text evidence="3">The sequence shown here is derived from an EMBL/GenBank/DDBJ whole genome shotgun (WGS) entry which is preliminary data.</text>
</comment>
<keyword evidence="1" id="KW-0812">Transmembrane</keyword>
<sequence>MHFINQHLLKLSWLALLVLFMLLFFGSWLFMFLAGESELITPETWFYYFVTTATTVGYGDYSPQTTGGRMTASLLVMPGGVVVFAGILGKLSSFFVELWRKNMKGKGDYSALSGHIVILGWHPEQTPRMIRLIFGDTRREDRKIVLCATEEMDNPFPDQVLFIQGDSLSDDELLSRAGVIYADRVIIYRSTDDKTLTSCLTVAALTETAHIVAWFEQGHMVKLLKSHCPDVECHTSISMEMLVRSAQDPGSSRVQGQLLSTLIGPTQYSVRVPDDFKGVTFSRLLECMKKQHEAIVLGIAETATGDDLVLNPVAEQPVKAGQLIYYMSAQRILSEEVNWSEIQG</sequence>
<keyword evidence="1" id="KW-1133">Transmembrane helix</keyword>
<gene>
    <name evidence="3" type="ORF">GZ78_08600</name>
</gene>
<accession>A0A081NH10</accession>
<organism evidence="3 4">
    <name type="scientific">Endozoicomonas numazuensis</name>
    <dbReference type="NCBI Taxonomy" id="1137799"/>
    <lineage>
        <taxon>Bacteria</taxon>
        <taxon>Pseudomonadati</taxon>
        <taxon>Pseudomonadota</taxon>
        <taxon>Gammaproteobacteria</taxon>
        <taxon>Oceanospirillales</taxon>
        <taxon>Endozoicomonadaceae</taxon>
        <taxon>Endozoicomonas</taxon>
    </lineage>
</organism>
<evidence type="ECO:0000313" key="4">
    <source>
        <dbReference type="Proteomes" id="UP000028073"/>
    </source>
</evidence>
<dbReference type="eggNOG" id="COG1226">
    <property type="taxonomic scope" value="Bacteria"/>
</dbReference>
<feature type="transmembrane region" description="Helical" evidence="1">
    <location>
        <begin position="45"/>
        <end position="61"/>
    </location>
</feature>
<keyword evidence="4" id="KW-1185">Reference proteome</keyword>
<dbReference type="Proteomes" id="UP000028073">
    <property type="component" value="Unassembled WGS sequence"/>
</dbReference>
<dbReference type="PANTHER" id="PTHR43833:SF9">
    <property type="entry name" value="POTASSIUM CHANNEL PROTEIN YUGO-RELATED"/>
    <property type="match status" value="1"/>
</dbReference>
<dbReference type="Gene3D" id="1.10.287.70">
    <property type="match status" value="1"/>
</dbReference>
<feature type="transmembrane region" description="Helical" evidence="1">
    <location>
        <begin position="12"/>
        <end position="33"/>
    </location>
</feature>
<dbReference type="Pfam" id="PF07885">
    <property type="entry name" value="Ion_trans_2"/>
    <property type="match status" value="1"/>
</dbReference>
<dbReference type="SUPFAM" id="SSF51735">
    <property type="entry name" value="NAD(P)-binding Rossmann-fold domains"/>
    <property type="match status" value="1"/>
</dbReference>
<feature type="transmembrane region" description="Helical" evidence="1">
    <location>
        <begin position="73"/>
        <end position="96"/>
    </location>
</feature>
<dbReference type="EMBL" id="JOKH01000002">
    <property type="protein sequence ID" value="KEQ17733.1"/>
    <property type="molecule type" value="Genomic_DNA"/>
</dbReference>
<keyword evidence="1" id="KW-0472">Membrane</keyword>
<dbReference type="AlphaFoldDB" id="A0A081NH10"/>
<evidence type="ECO:0000259" key="2">
    <source>
        <dbReference type="Pfam" id="PF07885"/>
    </source>
</evidence>
<dbReference type="InterPro" id="IPR036291">
    <property type="entry name" value="NAD(P)-bd_dom_sf"/>
</dbReference>